<accession>A0AAV4VMZ7</accession>
<dbReference type="AlphaFoldDB" id="A0AAV4VMZ7"/>
<comment type="caution">
    <text evidence="2">The sequence shown here is derived from an EMBL/GenBank/DDBJ whole genome shotgun (WGS) entry which is preliminary data.</text>
</comment>
<dbReference type="EMBL" id="BPLQ01013374">
    <property type="protein sequence ID" value="GIY71737.1"/>
    <property type="molecule type" value="Genomic_DNA"/>
</dbReference>
<reference evidence="2 3" key="1">
    <citation type="submission" date="2021-06" db="EMBL/GenBank/DDBJ databases">
        <title>Caerostris darwini draft genome.</title>
        <authorList>
            <person name="Kono N."/>
            <person name="Arakawa K."/>
        </authorList>
    </citation>
    <scope>NUCLEOTIDE SEQUENCE [LARGE SCALE GENOMIC DNA]</scope>
</reference>
<proteinExistence type="predicted"/>
<dbReference type="Proteomes" id="UP001054837">
    <property type="component" value="Unassembled WGS sequence"/>
</dbReference>
<keyword evidence="3" id="KW-1185">Reference proteome</keyword>
<sequence>MAAWQTYTSSTKGLPDSEGNLKVDEDGGQQGGRRLNGSKRIPLTKNNTLETVLFRKRMKTSSNLKMPKEGPVVRSAIKTC</sequence>
<feature type="region of interest" description="Disordered" evidence="1">
    <location>
        <begin position="1"/>
        <end position="42"/>
    </location>
</feature>
<organism evidence="2 3">
    <name type="scientific">Caerostris darwini</name>
    <dbReference type="NCBI Taxonomy" id="1538125"/>
    <lineage>
        <taxon>Eukaryota</taxon>
        <taxon>Metazoa</taxon>
        <taxon>Ecdysozoa</taxon>
        <taxon>Arthropoda</taxon>
        <taxon>Chelicerata</taxon>
        <taxon>Arachnida</taxon>
        <taxon>Araneae</taxon>
        <taxon>Araneomorphae</taxon>
        <taxon>Entelegynae</taxon>
        <taxon>Araneoidea</taxon>
        <taxon>Araneidae</taxon>
        <taxon>Caerostris</taxon>
    </lineage>
</organism>
<evidence type="ECO:0000256" key="1">
    <source>
        <dbReference type="SAM" id="MobiDB-lite"/>
    </source>
</evidence>
<protein>
    <submittedName>
        <fullName evidence="2">Uncharacterized protein</fullName>
    </submittedName>
</protein>
<gene>
    <name evidence="2" type="ORF">CDAR_290961</name>
</gene>
<evidence type="ECO:0000313" key="2">
    <source>
        <dbReference type="EMBL" id="GIY71737.1"/>
    </source>
</evidence>
<evidence type="ECO:0000313" key="3">
    <source>
        <dbReference type="Proteomes" id="UP001054837"/>
    </source>
</evidence>
<feature type="compositionally biased region" description="Polar residues" evidence="1">
    <location>
        <begin position="1"/>
        <end position="12"/>
    </location>
</feature>
<feature type="region of interest" description="Disordered" evidence="1">
    <location>
        <begin position="60"/>
        <end position="80"/>
    </location>
</feature>
<name>A0AAV4VMZ7_9ARAC</name>